<dbReference type="EMBL" id="CP007452">
    <property type="protein sequence ID" value="AHM56833.1"/>
    <property type="molecule type" value="Genomic_DNA"/>
</dbReference>
<organism evidence="1 2">
    <name type="scientific">Peptoclostridium acidaminophilum DSM 3953</name>
    <dbReference type="NCBI Taxonomy" id="1286171"/>
    <lineage>
        <taxon>Bacteria</taxon>
        <taxon>Bacillati</taxon>
        <taxon>Bacillota</taxon>
        <taxon>Clostridia</taxon>
        <taxon>Peptostreptococcales</taxon>
        <taxon>Peptoclostridiaceae</taxon>
        <taxon>Peptoclostridium</taxon>
    </lineage>
</organism>
<dbReference type="STRING" id="1286171.EAL2_c15380"/>
<proteinExistence type="predicted"/>
<gene>
    <name evidence="1" type="ORF">EAL2_c15380</name>
</gene>
<accession>W8TG73</accession>
<evidence type="ECO:0000313" key="1">
    <source>
        <dbReference type="EMBL" id="AHM56833.1"/>
    </source>
</evidence>
<dbReference type="KEGG" id="eac:EAL2_c15380"/>
<evidence type="ECO:0000313" key="2">
    <source>
        <dbReference type="Proteomes" id="UP000019591"/>
    </source>
</evidence>
<dbReference type="Proteomes" id="UP000019591">
    <property type="component" value="Chromosome"/>
</dbReference>
<keyword evidence="2" id="KW-1185">Reference proteome</keyword>
<reference evidence="1 2" key="1">
    <citation type="journal article" date="2014" name="Genome Announc.">
        <title>Complete Genome Sequence of Amino Acid-Utilizing Eubacterium acidaminophilum al-2 (DSM 3953).</title>
        <authorList>
            <person name="Poehlein A."/>
            <person name="Andreesen J.R."/>
            <person name="Daniel R."/>
        </authorList>
    </citation>
    <scope>NUCLEOTIDE SEQUENCE [LARGE SCALE GENOMIC DNA]</scope>
    <source>
        <strain evidence="1 2">DSM 3953</strain>
    </source>
</reference>
<sequence>MFYKYIADKTLNTEYAMKFHEVFNKIVLLGSKGYINIVNCKIKTDMNNETRGILL</sequence>
<protein>
    <submittedName>
        <fullName evidence="1">Uncharacterized protein</fullName>
    </submittedName>
</protein>
<dbReference type="HOGENOM" id="CLU_3025475_0_0_9"/>
<dbReference type="AlphaFoldDB" id="W8TG73"/>
<name>W8TG73_PEPAC</name>